<feature type="domain" description="Tetratricopeptide SHNi-TPR" evidence="3">
    <location>
        <begin position="28"/>
        <end position="63"/>
    </location>
</feature>
<dbReference type="GO" id="GO:0005654">
    <property type="term" value="C:nucleoplasm"/>
    <property type="evidence" value="ECO:0007669"/>
    <property type="project" value="TreeGrafter"/>
</dbReference>
<evidence type="ECO:0000313" key="4">
    <source>
        <dbReference type="WBParaSite" id="TTAC_0000311801-mRNA-1"/>
    </source>
</evidence>
<evidence type="ECO:0000259" key="3">
    <source>
        <dbReference type="Pfam" id="PF10516"/>
    </source>
</evidence>
<dbReference type="AlphaFoldDB" id="A0A0R3WQS8"/>
<dbReference type="InterPro" id="IPR051730">
    <property type="entry name" value="NASP-like"/>
</dbReference>
<organism evidence="4">
    <name type="scientific">Hydatigena taeniaeformis</name>
    <name type="common">Feline tapeworm</name>
    <name type="synonym">Taenia taeniaeformis</name>
    <dbReference type="NCBI Taxonomy" id="6205"/>
    <lineage>
        <taxon>Eukaryota</taxon>
        <taxon>Metazoa</taxon>
        <taxon>Spiralia</taxon>
        <taxon>Lophotrochozoa</taxon>
        <taxon>Platyhelminthes</taxon>
        <taxon>Cestoda</taxon>
        <taxon>Eucestoda</taxon>
        <taxon>Cyclophyllidea</taxon>
        <taxon>Taeniidae</taxon>
        <taxon>Hydatigera</taxon>
    </lineage>
</organism>
<dbReference type="Gene3D" id="1.25.40.10">
    <property type="entry name" value="Tetratricopeptide repeat domain"/>
    <property type="match status" value="1"/>
</dbReference>
<dbReference type="SUPFAM" id="SSF48452">
    <property type="entry name" value="TPR-like"/>
    <property type="match status" value="1"/>
</dbReference>
<evidence type="ECO:0000256" key="2">
    <source>
        <dbReference type="ARBA" id="ARBA00022803"/>
    </source>
</evidence>
<dbReference type="InterPro" id="IPR019544">
    <property type="entry name" value="Tetratricopeptide_SHNi-TPR_dom"/>
</dbReference>
<dbReference type="GO" id="GO:0034080">
    <property type="term" value="P:CENP-A containing chromatin assembly"/>
    <property type="evidence" value="ECO:0007669"/>
    <property type="project" value="TreeGrafter"/>
</dbReference>
<dbReference type="GO" id="GO:0042393">
    <property type="term" value="F:histone binding"/>
    <property type="evidence" value="ECO:0007669"/>
    <property type="project" value="TreeGrafter"/>
</dbReference>
<dbReference type="WBParaSite" id="TTAC_0000311801-mRNA-1">
    <property type="protein sequence ID" value="TTAC_0000311801-mRNA-1"/>
    <property type="gene ID" value="TTAC_0000311801"/>
</dbReference>
<dbReference type="GO" id="GO:0006335">
    <property type="term" value="P:DNA replication-dependent chromatin assembly"/>
    <property type="evidence" value="ECO:0007669"/>
    <property type="project" value="TreeGrafter"/>
</dbReference>
<protein>
    <submittedName>
        <fullName evidence="4">SHNi-TPR domain-containing protein</fullName>
    </submittedName>
</protein>
<keyword evidence="1" id="KW-0677">Repeat</keyword>
<dbReference type="Pfam" id="PF10516">
    <property type="entry name" value="SHNi-TPR"/>
    <property type="match status" value="1"/>
</dbReference>
<keyword evidence="2" id="KW-0802">TPR repeat</keyword>
<dbReference type="STRING" id="6205.A0A0R3WQS8"/>
<sequence>LQLAWEVVEVAKKLFMRHQDADHQLKASDCLEKLAEIGQEIGNYQQAISDLLECLKLRLEHAPDNDRLIAETHFQLAISYSQTGNASSADASFCHALKRLKDYRSKLELQLSEMNGENDGNKSEVTHLQVQIDEIVGLISEVSERRKECSDTVLKVEEPPAKSIRSDVHVDDITHLIKRKRPNSDASFCEDTKKMKIEGSSREFSPNKSA</sequence>
<dbReference type="PANTHER" id="PTHR15081:SF1">
    <property type="entry name" value="NUCLEAR AUTOANTIGENIC SPERM PROTEIN"/>
    <property type="match status" value="1"/>
</dbReference>
<accession>A0A0R3WQS8</accession>
<dbReference type="PANTHER" id="PTHR15081">
    <property type="entry name" value="NUCLEAR AUTOANTIGENIC SPERM PROTEIN NASP -RELATED"/>
    <property type="match status" value="1"/>
</dbReference>
<dbReference type="InterPro" id="IPR011990">
    <property type="entry name" value="TPR-like_helical_dom_sf"/>
</dbReference>
<evidence type="ECO:0000256" key="1">
    <source>
        <dbReference type="ARBA" id="ARBA00022737"/>
    </source>
</evidence>
<proteinExistence type="predicted"/>
<name>A0A0R3WQS8_HYDTA</name>
<reference evidence="4" key="1">
    <citation type="submission" date="2017-02" db="UniProtKB">
        <authorList>
            <consortium name="WormBaseParasite"/>
        </authorList>
    </citation>
    <scope>IDENTIFICATION</scope>
</reference>